<evidence type="ECO:0000256" key="6">
    <source>
        <dbReference type="ARBA" id="ARBA00023136"/>
    </source>
</evidence>
<dbReference type="SUPFAM" id="SSF103473">
    <property type="entry name" value="MFS general substrate transporter"/>
    <property type="match status" value="1"/>
</dbReference>
<name>A0ABY8WBR4_9ACTN</name>
<dbReference type="Pfam" id="PF07690">
    <property type="entry name" value="MFS_1"/>
    <property type="match status" value="1"/>
</dbReference>
<dbReference type="InterPro" id="IPR036259">
    <property type="entry name" value="MFS_trans_sf"/>
</dbReference>
<dbReference type="EMBL" id="CP126980">
    <property type="protein sequence ID" value="WIM94518.1"/>
    <property type="molecule type" value="Genomic_DNA"/>
</dbReference>
<feature type="transmembrane region" description="Helical" evidence="7">
    <location>
        <begin position="237"/>
        <end position="258"/>
    </location>
</feature>
<evidence type="ECO:0000256" key="1">
    <source>
        <dbReference type="ARBA" id="ARBA00004651"/>
    </source>
</evidence>
<evidence type="ECO:0000313" key="9">
    <source>
        <dbReference type="Proteomes" id="UP001240150"/>
    </source>
</evidence>
<feature type="transmembrane region" description="Helical" evidence="7">
    <location>
        <begin position="85"/>
        <end position="107"/>
    </location>
</feature>
<evidence type="ECO:0000313" key="8">
    <source>
        <dbReference type="EMBL" id="WIM94518.1"/>
    </source>
</evidence>
<keyword evidence="6 7" id="KW-0472">Membrane</keyword>
<evidence type="ECO:0000256" key="3">
    <source>
        <dbReference type="ARBA" id="ARBA00022475"/>
    </source>
</evidence>
<comment type="subcellular location">
    <subcellularLocation>
        <location evidence="1">Cell membrane</location>
        <topology evidence="1">Multi-pass membrane protein</topology>
    </subcellularLocation>
</comment>
<keyword evidence="3" id="KW-1003">Cell membrane</keyword>
<feature type="transmembrane region" description="Helical" evidence="7">
    <location>
        <begin position="6"/>
        <end position="31"/>
    </location>
</feature>
<protein>
    <submittedName>
        <fullName evidence="8">MFS transporter</fullName>
    </submittedName>
</protein>
<keyword evidence="2" id="KW-0813">Transport</keyword>
<feature type="transmembrane region" description="Helical" evidence="7">
    <location>
        <begin position="341"/>
        <end position="361"/>
    </location>
</feature>
<dbReference type="InterPro" id="IPR011701">
    <property type="entry name" value="MFS"/>
</dbReference>
<gene>
    <name evidence="8" type="ORF">ACTOB_006544</name>
</gene>
<evidence type="ECO:0000256" key="2">
    <source>
        <dbReference type="ARBA" id="ARBA00022448"/>
    </source>
</evidence>
<keyword evidence="4 7" id="KW-0812">Transmembrane</keyword>
<feature type="transmembrane region" description="Helical" evidence="7">
    <location>
        <begin position="270"/>
        <end position="292"/>
    </location>
</feature>
<feature type="transmembrane region" description="Helical" evidence="7">
    <location>
        <begin position="367"/>
        <end position="387"/>
    </location>
</feature>
<reference evidence="8 9" key="1">
    <citation type="submission" date="2023-06" db="EMBL/GenBank/DDBJ databases">
        <authorList>
            <person name="Yushchuk O."/>
            <person name="Binda E."/>
            <person name="Ruckert-Reed C."/>
            <person name="Fedorenko V."/>
            <person name="Kalinowski J."/>
            <person name="Marinelli F."/>
        </authorList>
    </citation>
    <scope>NUCLEOTIDE SEQUENCE [LARGE SCALE GENOMIC DNA]</scope>
    <source>
        <strain evidence="8 9">NRRL 3884</strain>
    </source>
</reference>
<dbReference type="InterPro" id="IPR050171">
    <property type="entry name" value="MFS_Transporters"/>
</dbReference>
<feature type="transmembrane region" description="Helical" evidence="7">
    <location>
        <begin position="204"/>
        <end position="231"/>
    </location>
</feature>
<proteinExistence type="predicted"/>
<evidence type="ECO:0000256" key="5">
    <source>
        <dbReference type="ARBA" id="ARBA00022989"/>
    </source>
</evidence>
<feature type="transmembrane region" description="Helical" evidence="7">
    <location>
        <begin position="161"/>
        <end position="183"/>
    </location>
</feature>
<dbReference type="Gene3D" id="1.20.1250.20">
    <property type="entry name" value="MFS general substrate transporter like domains"/>
    <property type="match status" value="1"/>
</dbReference>
<organism evidence="8 9">
    <name type="scientific">Actinoplanes oblitus</name>
    <dbReference type="NCBI Taxonomy" id="3040509"/>
    <lineage>
        <taxon>Bacteria</taxon>
        <taxon>Bacillati</taxon>
        <taxon>Actinomycetota</taxon>
        <taxon>Actinomycetes</taxon>
        <taxon>Micromonosporales</taxon>
        <taxon>Micromonosporaceae</taxon>
        <taxon>Actinoplanes</taxon>
    </lineage>
</organism>
<accession>A0ABY8WBR4</accession>
<keyword evidence="9" id="KW-1185">Reference proteome</keyword>
<feature type="transmembrane region" description="Helical" evidence="7">
    <location>
        <begin position="43"/>
        <end position="65"/>
    </location>
</feature>
<sequence>MKPARVVAHLLTAQAINGFGDGLWFSIWAIFFTHVQHIPAGQMGLAVGLGGAVGLLAAVPMGVLADRHGSREVLGVVIVLRGLAMAAYVFVTGFWSLLLVTICFHAVRSSGAGIRVALIYGLMPEEQRLRVLAQSRVVQHIAYAVGAAGGAIVLAVDREWIYLAAVLINAATFLVTAYFTVRVPRVPAVPADRRHGSTQAVRDFPYVSIMLATAVLAFCWSMLSSGLPLWITTHTTAGAWVAAVAVALSSILIAAFQVRVTRGVTGIPRAVGAARFAGLLLAASCAVFALAALPSNPVLATVVILLGVCANVVGELYYVASRWALSLGLMMRDAEGQYQGVQASTEAIAVAVGPAVVTGLVTGMAGVGWLVLGAILVVAVAPLRVLAARTMRNPERVAAAAARDEAGREPALKET</sequence>
<dbReference type="PANTHER" id="PTHR23517:SF2">
    <property type="entry name" value="MULTIDRUG RESISTANCE PROTEIN MDTH"/>
    <property type="match status" value="1"/>
</dbReference>
<feature type="transmembrane region" description="Helical" evidence="7">
    <location>
        <begin position="298"/>
        <end position="320"/>
    </location>
</feature>
<feature type="transmembrane region" description="Helical" evidence="7">
    <location>
        <begin position="137"/>
        <end position="155"/>
    </location>
</feature>
<keyword evidence="5 7" id="KW-1133">Transmembrane helix</keyword>
<evidence type="ECO:0000256" key="7">
    <source>
        <dbReference type="SAM" id="Phobius"/>
    </source>
</evidence>
<dbReference type="RefSeq" id="WP_284915734.1">
    <property type="nucleotide sequence ID" value="NZ_CP126980.1"/>
</dbReference>
<dbReference type="PANTHER" id="PTHR23517">
    <property type="entry name" value="RESISTANCE PROTEIN MDTM, PUTATIVE-RELATED-RELATED"/>
    <property type="match status" value="1"/>
</dbReference>
<dbReference type="Proteomes" id="UP001240150">
    <property type="component" value="Chromosome"/>
</dbReference>
<evidence type="ECO:0000256" key="4">
    <source>
        <dbReference type="ARBA" id="ARBA00022692"/>
    </source>
</evidence>